<proteinExistence type="predicted"/>
<dbReference type="PANTHER" id="PTHR21664:SF1">
    <property type="entry name" value="NUDC DOMAIN-CONTAINING PROTEIN 1"/>
    <property type="match status" value="1"/>
</dbReference>
<comment type="cofactor">
    <cofactor evidence="1">
        <name>Fe(2+)</name>
        <dbReference type="ChEBI" id="CHEBI:29033"/>
    </cofactor>
</comment>
<dbReference type="GO" id="GO:0005634">
    <property type="term" value="C:nucleus"/>
    <property type="evidence" value="ECO:0007669"/>
    <property type="project" value="UniProtKB-SubCell"/>
</dbReference>
<evidence type="ECO:0000256" key="3">
    <source>
        <dbReference type="ARBA" id="ARBA00004496"/>
    </source>
</evidence>
<evidence type="ECO:0000259" key="7">
    <source>
        <dbReference type="PROSITE" id="PS51203"/>
    </source>
</evidence>
<evidence type="ECO:0000256" key="2">
    <source>
        <dbReference type="ARBA" id="ARBA00004123"/>
    </source>
</evidence>
<protein>
    <recommendedName>
        <fullName evidence="4">NudC domain-containing protein 1</fullName>
    </recommendedName>
</protein>
<feature type="domain" description="CS" evidence="7">
    <location>
        <begin position="540"/>
        <end position="626"/>
    </location>
</feature>
<keyword evidence="6" id="KW-0539">Nucleus</keyword>
<dbReference type="Pfam" id="PF13532">
    <property type="entry name" value="2OG-FeII_Oxy_2"/>
    <property type="match status" value="1"/>
</dbReference>
<organism evidence="8 9">
    <name type="scientific">Romanomermis culicivorax</name>
    <name type="common">Nematode worm</name>
    <dbReference type="NCBI Taxonomy" id="13658"/>
    <lineage>
        <taxon>Eukaryota</taxon>
        <taxon>Metazoa</taxon>
        <taxon>Ecdysozoa</taxon>
        <taxon>Nematoda</taxon>
        <taxon>Enoplea</taxon>
        <taxon>Dorylaimia</taxon>
        <taxon>Mermithida</taxon>
        <taxon>Mermithoidea</taxon>
        <taxon>Mermithidae</taxon>
        <taxon>Romanomermis</taxon>
    </lineage>
</organism>
<dbReference type="InterPro" id="IPR007052">
    <property type="entry name" value="CS_dom"/>
</dbReference>
<dbReference type="InterPro" id="IPR008978">
    <property type="entry name" value="HSP20-like_chaperone"/>
</dbReference>
<comment type="subcellular location">
    <subcellularLocation>
        <location evidence="3">Cytoplasm</location>
    </subcellularLocation>
    <subcellularLocation>
        <location evidence="2">Nucleus</location>
    </subcellularLocation>
</comment>
<accession>A0A915JVW7</accession>
<dbReference type="OMA" id="PMEECDE"/>
<dbReference type="SUPFAM" id="SSF49764">
    <property type="entry name" value="HSP20-like chaperones"/>
    <property type="match status" value="1"/>
</dbReference>
<evidence type="ECO:0000313" key="9">
    <source>
        <dbReference type="WBParaSite" id="nRc.2.0.1.t30456-RA"/>
    </source>
</evidence>
<dbReference type="InterPro" id="IPR037895">
    <property type="entry name" value="NUDCD1"/>
</dbReference>
<reference evidence="9" key="1">
    <citation type="submission" date="2022-11" db="UniProtKB">
        <authorList>
            <consortium name="WormBaseParasite"/>
        </authorList>
    </citation>
    <scope>IDENTIFICATION</scope>
</reference>
<evidence type="ECO:0000313" key="8">
    <source>
        <dbReference type="Proteomes" id="UP000887565"/>
    </source>
</evidence>
<dbReference type="AlphaFoldDB" id="A0A915JVW7"/>
<dbReference type="PANTHER" id="PTHR21664">
    <property type="entry name" value="CHRONIC MYELOGENOUS LEUKEMIA TUMOR ANTIGEN 66"/>
    <property type="match status" value="1"/>
</dbReference>
<keyword evidence="8" id="KW-1185">Reference proteome</keyword>
<keyword evidence="5" id="KW-0963">Cytoplasm</keyword>
<dbReference type="CDD" id="cd06463">
    <property type="entry name" value="p23_like"/>
    <property type="match status" value="1"/>
</dbReference>
<evidence type="ECO:0000256" key="5">
    <source>
        <dbReference type="ARBA" id="ARBA00022490"/>
    </source>
</evidence>
<name>A0A915JVW7_ROMCU</name>
<dbReference type="WBParaSite" id="nRc.2.0.1.t30456-RA">
    <property type="protein sequence ID" value="nRc.2.0.1.t30456-RA"/>
    <property type="gene ID" value="nRc.2.0.1.g30456"/>
</dbReference>
<dbReference type="Proteomes" id="UP000887565">
    <property type="component" value="Unplaced"/>
</dbReference>
<evidence type="ECO:0000256" key="4">
    <source>
        <dbReference type="ARBA" id="ARBA00018915"/>
    </source>
</evidence>
<dbReference type="Gene3D" id="2.60.120.590">
    <property type="entry name" value="Alpha-ketoglutarate-dependent dioxygenase AlkB-like"/>
    <property type="match status" value="1"/>
</dbReference>
<evidence type="ECO:0000256" key="6">
    <source>
        <dbReference type="ARBA" id="ARBA00023242"/>
    </source>
</evidence>
<dbReference type="SUPFAM" id="SSF51197">
    <property type="entry name" value="Clavaminate synthase-like"/>
    <property type="match status" value="1"/>
</dbReference>
<dbReference type="GO" id="GO:0005737">
    <property type="term" value="C:cytoplasm"/>
    <property type="evidence" value="ECO:0007669"/>
    <property type="project" value="UniProtKB-SubCell"/>
</dbReference>
<dbReference type="Pfam" id="PF04969">
    <property type="entry name" value="CS"/>
    <property type="match status" value="1"/>
</dbReference>
<dbReference type="InterPro" id="IPR037151">
    <property type="entry name" value="AlkB-like_sf"/>
</dbReference>
<dbReference type="InterPro" id="IPR027450">
    <property type="entry name" value="AlkB-like"/>
</dbReference>
<dbReference type="PROSITE" id="PS51203">
    <property type="entry name" value="CS"/>
    <property type="match status" value="1"/>
</dbReference>
<sequence>MSLGCLLNFRFVKYSTKNVNNCRHFCNIVHNFDKHGDNSATTSSEKFAGTKTTRKNNAPSYMHIHCTEKWPDDMLKSIVEDIVVLDDFVNDVEESEFVAETKVPLKRLRYENAHWDDAIELYREIERKNWGPICTQVIERIRKTAFTNQAQHLPLVHVLDVAAEGCVKPHIDSVRYCGNVIAGVSLLTDSVMRLVHEKRQELMVDLLLSRRSLYILRGIGRYKFTHEVLRNDSSFFNGVKIEKGRRISIICRESSGSDNESYLRNMPNFVDFKINRDLLNPSFEGYKLSLESFPSKSFTLPEAVYRPAINQSQYSLLHQHLFVNHNFLIHDFWLSADESQRNVIRCFVTTKSGVILEITYFKESGNCNISAAVQLDNQRFSNLTDTEERKIYNVTISLPSVNLAFVADGLGDLLLFDRSDEKWSILFENSTVVQNQESFVVVDSIYRSGDSSLQCLLKTVVAQQSKSSSFQNEFILLDFVQNDKMWQICRKRSIHVKNVVEFSSLSRSDKLPNLICLLTSGDVEFFYDSQRPVVTAANNVSTKIYTWRQTNDRIFVEVAINSKIEPKVDIERKSIRIFDSESQILNGELFDEICEKNSKWSFDIATKKLVIEMVKLEADNHWTEFIIGDTNGEYLADKNSVAQMGDTMMDFTTDQEVKADPFTSRPAFNAEDIEECDMGCMDSLSFNWLDANEHKIIHSVDLGGHQWLFSAKYEDPSAAPSICLRYDVDGILWRAPSDPFADSPSFSAHFLTFDAFGYVVAGKEARRLVGCSPRAVYCAIADSHRNIYVYWRPNKLQGQMLKNRKTGQNVQTVCKQNLLTVDAGDQEILGMITLDDHLLILTDSQLTVFVMSASEVN</sequence>
<dbReference type="Gene3D" id="2.60.40.790">
    <property type="match status" value="1"/>
</dbReference>
<evidence type="ECO:0000256" key="1">
    <source>
        <dbReference type="ARBA" id="ARBA00001954"/>
    </source>
</evidence>